<evidence type="ECO:0000313" key="2">
    <source>
        <dbReference type="Proteomes" id="UP000807469"/>
    </source>
</evidence>
<dbReference type="Proteomes" id="UP000807469">
    <property type="component" value="Unassembled WGS sequence"/>
</dbReference>
<reference evidence="1" key="1">
    <citation type="submission" date="2020-11" db="EMBL/GenBank/DDBJ databases">
        <authorList>
            <consortium name="DOE Joint Genome Institute"/>
            <person name="Ahrendt S."/>
            <person name="Riley R."/>
            <person name="Andreopoulos W."/>
            <person name="Labutti K."/>
            <person name="Pangilinan J."/>
            <person name="Ruiz-Duenas F.J."/>
            <person name="Barrasa J.M."/>
            <person name="Sanchez-Garcia M."/>
            <person name="Camarero S."/>
            <person name="Miyauchi S."/>
            <person name="Serrano A."/>
            <person name="Linde D."/>
            <person name="Babiker R."/>
            <person name="Drula E."/>
            <person name="Ayuso-Fernandez I."/>
            <person name="Pacheco R."/>
            <person name="Padilla G."/>
            <person name="Ferreira P."/>
            <person name="Barriuso J."/>
            <person name="Kellner H."/>
            <person name="Castanera R."/>
            <person name="Alfaro M."/>
            <person name="Ramirez L."/>
            <person name="Pisabarro A.G."/>
            <person name="Kuo A."/>
            <person name="Tritt A."/>
            <person name="Lipzen A."/>
            <person name="He G."/>
            <person name="Yan M."/>
            <person name="Ng V."/>
            <person name="Cullen D."/>
            <person name="Martin F."/>
            <person name="Rosso M.-N."/>
            <person name="Henrissat B."/>
            <person name="Hibbett D."/>
            <person name="Martinez A.T."/>
            <person name="Grigoriev I.V."/>
        </authorList>
    </citation>
    <scope>NUCLEOTIDE SEQUENCE</scope>
    <source>
        <strain evidence="1">CIRM-BRFM 674</strain>
    </source>
</reference>
<gene>
    <name evidence="1" type="ORF">BDN70DRAFT_887623</name>
</gene>
<name>A0A9P5YQ16_9AGAR</name>
<sequence length="68" mass="7803">MGTAPQRQPESERVHEHRPTQPVNLVIVCLDILENPPCSVLFSSIPKYDIWEDHAQFGGSRWDSIVQF</sequence>
<dbReference type="EMBL" id="MU155611">
    <property type="protein sequence ID" value="KAF9471871.1"/>
    <property type="molecule type" value="Genomic_DNA"/>
</dbReference>
<organism evidence="1 2">
    <name type="scientific">Pholiota conissans</name>
    <dbReference type="NCBI Taxonomy" id="109636"/>
    <lineage>
        <taxon>Eukaryota</taxon>
        <taxon>Fungi</taxon>
        <taxon>Dikarya</taxon>
        <taxon>Basidiomycota</taxon>
        <taxon>Agaricomycotina</taxon>
        <taxon>Agaricomycetes</taxon>
        <taxon>Agaricomycetidae</taxon>
        <taxon>Agaricales</taxon>
        <taxon>Agaricineae</taxon>
        <taxon>Strophariaceae</taxon>
        <taxon>Pholiota</taxon>
    </lineage>
</organism>
<comment type="caution">
    <text evidence="1">The sequence shown here is derived from an EMBL/GenBank/DDBJ whole genome shotgun (WGS) entry which is preliminary data.</text>
</comment>
<accession>A0A9P5YQ16</accession>
<evidence type="ECO:0000313" key="1">
    <source>
        <dbReference type="EMBL" id="KAF9471871.1"/>
    </source>
</evidence>
<dbReference type="AlphaFoldDB" id="A0A9P5YQ16"/>
<keyword evidence="2" id="KW-1185">Reference proteome</keyword>
<proteinExistence type="predicted"/>
<protein>
    <submittedName>
        <fullName evidence="1">Uncharacterized protein</fullName>
    </submittedName>
</protein>